<evidence type="ECO:0000256" key="4">
    <source>
        <dbReference type="ARBA" id="ARBA00022452"/>
    </source>
</evidence>
<name>A0A9X4BHR5_9ENTR</name>
<evidence type="ECO:0000256" key="6">
    <source>
        <dbReference type="ARBA" id="ARBA00023065"/>
    </source>
</evidence>
<keyword evidence="8" id="KW-0472">Membrane</keyword>
<dbReference type="Gene3D" id="2.40.170.10">
    <property type="entry name" value="Porin, LamB type"/>
    <property type="match status" value="1"/>
</dbReference>
<evidence type="ECO:0000256" key="8">
    <source>
        <dbReference type="ARBA" id="ARBA00023136"/>
    </source>
</evidence>
<dbReference type="InterPro" id="IPR050286">
    <property type="entry name" value="G_neg_Bact_CarbUptk_Porin"/>
</dbReference>
<dbReference type="GO" id="GO:0015774">
    <property type="term" value="P:polysaccharide transport"/>
    <property type="evidence" value="ECO:0007669"/>
    <property type="project" value="TreeGrafter"/>
</dbReference>
<dbReference type="PANTHER" id="PTHR38762">
    <property type="entry name" value="CRYPTIC OUTER MEMBRANE PORIN BGLH-RELATED"/>
    <property type="match status" value="1"/>
</dbReference>
<keyword evidence="6" id="KW-0406">Ion transport</keyword>
<dbReference type="SUPFAM" id="SSF56935">
    <property type="entry name" value="Porins"/>
    <property type="match status" value="1"/>
</dbReference>
<gene>
    <name evidence="11" type="ORF">OEZ79_25640</name>
</gene>
<dbReference type="InterPro" id="IPR036998">
    <property type="entry name" value="Porin_LamB_sf"/>
</dbReference>
<evidence type="ECO:0000256" key="1">
    <source>
        <dbReference type="ARBA" id="ARBA00004571"/>
    </source>
</evidence>
<feature type="chain" id="PRO_5040834922" evidence="10">
    <location>
        <begin position="25"/>
        <end position="209"/>
    </location>
</feature>
<keyword evidence="10" id="KW-0732">Signal</keyword>
<accession>A0A9X4BHR5</accession>
<dbReference type="InterPro" id="IPR003192">
    <property type="entry name" value="Porin_LamB"/>
</dbReference>
<evidence type="ECO:0000256" key="10">
    <source>
        <dbReference type="SAM" id="SignalP"/>
    </source>
</evidence>
<dbReference type="Proteomes" id="UP001149314">
    <property type="component" value="Unassembled WGS sequence"/>
</dbReference>
<feature type="signal peptide" evidence="10">
    <location>
        <begin position="1"/>
        <end position="24"/>
    </location>
</feature>
<evidence type="ECO:0000313" key="12">
    <source>
        <dbReference type="Proteomes" id="UP001149314"/>
    </source>
</evidence>
<comment type="similarity">
    <text evidence="2">Belongs to the porin LamB (TC 1.B.3) family.</text>
</comment>
<evidence type="ECO:0000256" key="9">
    <source>
        <dbReference type="ARBA" id="ARBA00023237"/>
    </source>
</evidence>
<dbReference type="GO" id="GO:0015144">
    <property type="term" value="F:carbohydrate transmembrane transporter activity"/>
    <property type="evidence" value="ECO:0007669"/>
    <property type="project" value="TreeGrafter"/>
</dbReference>
<keyword evidence="4" id="KW-1134">Transmembrane beta strand</keyword>
<dbReference type="GO" id="GO:0046930">
    <property type="term" value="C:pore complex"/>
    <property type="evidence" value="ECO:0007669"/>
    <property type="project" value="UniProtKB-KW"/>
</dbReference>
<reference evidence="11" key="1">
    <citation type="journal article" date="2023" name="Genes Genomics">
        <title>Genomic insights of Leclercia adecarboxylata strains linked to an outbreak in public hospitals in Mexico.</title>
        <authorList>
            <person name="Barrios-Villa E."/>
            <person name="Pacheco-Flores B."/>
            <person name="Lozano-Zarain P."/>
            <person name="Del Campo-Ortega R."/>
            <person name="de Jesus Ascencio-Montiel I."/>
            <person name="Gonzalez-Leon M."/>
            <person name="Camorlinga-Ponce M."/>
            <person name="Gaytan Cervantes F.J."/>
            <person name="Gonzalez Torres C."/>
            <person name="Aguilar E."/>
            <person name="Gonzalez Ibarra J."/>
            <person name="Torres Lopez F.J."/>
            <person name="Rosas-Vargas H."/>
            <person name="Gonzalez-Bonilla C.R."/>
            <person name="Del Carmen Rocha-Gracia R."/>
        </authorList>
    </citation>
    <scope>NUCLEOTIDE SEQUENCE</scope>
    <source>
        <strain evidence="11">Lac40</strain>
    </source>
</reference>
<dbReference type="EMBL" id="JAOURS010000102">
    <property type="protein sequence ID" value="MDC6641560.1"/>
    <property type="molecule type" value="Genomic_DNA"/>
</dbReference>
<dbReference type="PANTHER" id="PTHR38762:SF1">
    <property type="entry name" value="CRYPTIC OUTER MEMBRANE PORIN BGLH-RELATED"/>
    <property type="match status" value="1"/>
</dbReference>
<dbReference type="RefSeq" id="WP_272708354.1">
    <property type="nucleotide sequence ID" value="NZ_JAOBPK010000091.1"/>
</dbReference>
<dbReference type="AlphaFoldDB" id="A0A9X4BHR5"/>
<keyword evidence="5" id="KW-0812">Transmembrane</keyword>
<dbReference type="GO" id="GO:0015288">
    <property type="term" value="F:porin activity"/>
    <property type="evidence" value="ECO:0007669"/>
    <property type="project" value="UniProtKB-KW"/>
</dbReference>
<evidence type="ECO:0000256" key="7">
    <source>
        <dbReference type="ARBA" id="ARBA00023114"/>
    </source>
</evidence>
<comment type="caution">
    <text evidence="11">The sequence shown here is derived from an EMBL/GenBank/DDBJ whole genome shotgun (WGS) entry which is preliminary data.</text>
</comment>
<evidence type="ECO:0000313" key="11">
    <source>
        <dbReference type="EMBL" id="MDC6641560.1"/>
    </source>
</evidence>
<dbReference type="GO" id="GO:0006811">
    <property type="term" value="P:monoatomic ion transport"/>
    <property type="evidence" value="ECO:0007669"/>
    <property type="project" value="UniProtKB-KW"/>
</dbReference>
<organism evidence="11 12">
    <name type="scientific">Leclercia adecarboxylata</name>
    <dbReference type="NCBI Taxonomy" id="83655"/>
    <lineage>
        <taxon>Bacteria</taxon>
        <taxon>Pseudomonadati</taxon>
        <taxon>Pseudomonadota</taxon>
        <taxon>Gammaproteobacteria</taxon>
        <taxon>Enterobacterales</taxon>
        <taxon>Enterobacteriaceae</taxon>
        <taxon>Leclercia</taxon>
    </lineage>
</organism>
<protein>
    <submittedName>
        <fullName evidence="11">Carbohydrate porin</fullName>
    </submittedName>
</protein>
<comment type="subcellular location">
    <subcellularLocation>
        <location evidence="1">Cell outer membrane</location>
        <topology evidence="1">Multi-pass membrane protein</topology>
    </subcellularLocation>
</comment>
<feature type="non-terminal residue" evidence="11">
    <location>
        <position position="209"/>
    </location>
</feature>
<sequence>MNMIKKLPLTMAVIAALCPISVLAQEFTQEQIDAIVAKAVDKALAERQAKMDAAVAKKADVVTEPQSAAQSPDMAIPFGIKFTGYARYGAHFQAADQKYVAVDGSYNGASAIGRLGNEGNGGEFQLSKAFKGENGAIWDVNVMIDHWGDEVNLKKAYAGVTNILASNPNAYIWAGRDFHQRPQQGINDYFWMNHDGQGAGVKNFDIGGV</sequence>
<dbReference type="GO" id="GO:0009279">
    <property type="term" value="C:cell outer membrane"/>
    <property type="evidence" value="ECO:0007669"/>
    <property type="project" value="UniProtKB-SubCell"/>
</dbReference>
<evidence type="ECO:0000256" key="2">
    <source>
        <dbReference type="ARBA" id="ARBA00007055"/>
    </source>
</evidence>
<keyword evidence="9" id="KW-0998">Cell outer membrane</keyword>
<keyword evidence="3" id="KW-0813">Transport</keyword>
<proteinExistence type="inferred from homology"/>
<keyword evidence="7" id="KW-0626">Porin</keyword>
<evidence type="ECO:0000256" key="5">
    <source>
        <dbReference type="ARBA" id="ARBA00022692"/>
    </source>
</evidence>
<evidence type="ECO:0000256" key="3">
    <source>
        <dbReference type="ARBA" id="ARBA00022448"/>
    </source>
</evidence>
<dbReference type="Pfam" id="PF02264">
    <property type="entry name" value="LamB"/>
    <property type="match status" value="1"/>
</dbReference>